<dbReference type="EMBL" id="QJNU01000596">
    <property type="protein sequence ID" value="RYO93062.1"/>
    <property type="molecule type" value="Genomic_DNA"/>
</dbReference>
<dbReference type="AlphaFoldDB" id="A0A4Q4T1I9"/>
<protein>
    <recommendedName>
        <fullName evidence="1">Ubiquitin-like domain-containing protein</fullName>
    </recommendedName>
</protein>
<evidence type="ECO:0000313" key="2">
    <source>
        <dbReference type="EMBL" id="RYO93062.1"/>
    </source>
</evidence>
<evidence type="ECO:0000259" key="1">
    <source>
        <dbReference type="Pfam" id="PF22893"/>
    </source>
</evidence>
<feature type="domain" description="Ubiquitin-like" evidence="1">
    <location>
        <begin position="195"/>
        <end position="271"/>
    </location>
</feature>
<organism evidence="2 3">
    <name type="scientific">Monosporascus ibericus</name>
    <dbReference type="NCBI Taxonomy" id="155417"/>
    <lineage>
        <taxon>Eukaryota</taxon>
        <taxon>Fungi</taxon>
        <taxon>Dikarya</taxon>
        <taxon>Ascomycota</taxon>
        <taxon>Pezizomycotina</taxon>
        <taxon>Sordariomycetes</taxon>
        <taxon>Xylariomycetidae</taxon>
        <taxon>Xylariales</taxon>
        <taxon>Xylariales incertae sedis</taxon>
        <taxon>Monosporascus</taxon>
    </lineage>
</organism>
<comment type="caution">
    <text evidence="2">The sequence shown here is derived from an EMBL/GenBank/DDBJ whole genome shotgun (WGS) entry which is preliminary data.</text>
</comment>
<dbReference type="InterPro" id="IPR054464">
    <property type="entry name" value="ULD_fung"/>
</dbReference>
<dbReference type="STRING" id="155417.A0A4Q4T1I9"/>
<name>A0A4Q4T1I9_9PEZI</name>
<keyword evidence="3" id="KW-1185">Reference proteome</keyword>
<proteinExistence type="predicted"/>
<evidence type="ECO:0000313" key="3">
    <source>
        <dbReference type="Proteomes" id="UP000293360"/>
    </source>
</evidence>
<reference evidence="2 3" key="1">
    <citation type="submission" date="2018-06" db="EMBL/GenBank/DDBJ databases">
        <title>Complete Genomes of Monosporascus.</title>
        <authorList>
            <person name="Robinson A.J."/>
            <person name="Natvig D.O."/>
        </authorList>
    </citation>
    <scope>NUCLEOTIDE SEQUENCE [LARGE SCALE GENOMIC DNA]</scope>
    <source>
        <strain evidence="2 3">CBS 110550</strain>
    </source>
</reference>
<gene>
    <name evidence="2" type="ORF">DL764_008034</name>
</gene>
<dbReference type="Proteomes" id="UP000293360">
    <property type="component" value="Unassembled WGS sequence"/>
</dbReference>
<accession>A0A4Q4T1I9</accession>
<dbReference type="OrthoDB" id="3045089at2759"/>
<dbReference type="Pfam" id="PF22893">
    <property type="entry name" value="ULD_2"/>
    <property type="match status" value="1"/>
</dbReference>
<sequence length="282" mass="31846">MTLAVQVEKLSRSDQDVTLLRQQAENQIQVSYHSLRELAGHGVKSLANSADDWKDEAGEPTQGDETKTDNQVEIWKAESDDTAAWLYDLVFSPVAEAYSVSNETPSAATFANGRQSIEELPERSLPCEADALSDSNALVLRRGDTTQQFQLLLQEPPSSKRVVNELLSGWTTLTEDEIDGVENYENNAAEKYKMAPIRFKDDIGRNFAFPFHLSQTWEGLEELIKEAFVRRPFTRRRVVAGQYDIIGPAGEIILPSVWKDFVEPGWEVTQGLRRRRETKKAN</sequence>